<feature type="compositionally biased region" description="Pro residues" evidence="1">
    <location>
        <begin position="18"/>
        <end position="27"/>
    </location>
</feature>
<feature type="region of interest" description="Disordered" evidence="1">
    <location>
        <begin position="1"/>
        <end position="29"/>
    </location>
</feature>
<dbReference type="AlphaFoldDB" id="A0A9W6MG41"/>
<evidence type="ECO:0000313" key="2">
    <source>
        <dbReference type="EMBL" id="GLK12911.1"/>
    </source>
</evidence>
<gene>
    <name evidence="2" type="ORF">GCM10017600_63210</name>
</gene>
<keyword evidence="3" id="KW-1185">Reference proteome</keyword>
<evidence type="ECO:0000313" key="3">
    <source>
        <dbReference type="Proteomes" id="UP001143474"/>
    </source>
</evidence>
<sequence>MGLEAGAEAPSAARPRAEPSPPVPAAHPVPAARAVNAAAILIVHDFPDAMGHHPASKGNSKCGQKARQLMCREYHL</sequence>
<protein>
    <submittedName>
        <fullName evidence="2">Uncharacterized protein</fullName>
    </submittedName>
</protein>
<reference evidence="2" key="2">
    <citation type="submission" date="2023-01" db="EMBL/GenBank/DDBJ databases">
        <authorList>
            <person name="Sun Q."/>
            <person name="Evtushenko L."/>
        </authorList>
    </citation>
    <scope>NUCLEOTIDE SEQUENCE</scope>
    <source>
        <strain evidence="2">VKM Ac-2007</strain>
    </source>
</reference>
<organism evidence="2 3">
    <name type="scientific">Streptosporangium carneum</name>
    <dbReference type="NCBI Taxonomy" id="47481"/>
    <lineage>
        <taxon>Bacteria</taxon>
        <taxon>Bacillati</taxon>
        <taxon>Actinomycetota</taxon>
        <taxon>Actinomycetes</taxon>
        <taxon>Streptosporangiales</taxon>
        <taxon>Streptosporangiaceae</taxon>
        <taxon>Streptosporangium</taxon>
    </lineage>
</organism>
<dbReference type="EMBL" id="BSEV01000019">
    <property type="protein sequence ID" value="GLK12911.1"/>
    <property type="molecule type" value="Genomic_DNA"/>
</dbReference>
<evidence type="ECO:0000256" key="1">
    <source>
        <dbReference type="SAM" id="MobiDB-lite"/>
    </source>
</evidence>
<comment type="caution">
    <text evidence="2">The sequence shown here is derived from an EMBL/GenBank/DDBJ whole genome shotgun (WGS) entry which is preliminary data.</text>
</comment>
<reference evidence="2" key="1">
    <citation type="journal article" date="2014" name="Int. J. Syst. Evol. Microbiol.">
        <title>Complete genome sequence of Corynebacterium casei LMG S-19264T (=DSM 44701T), isolated from a smear-ripened cheese.</title>
        <authorList>
            <consortium name="US DOE Joint Genome Institute (JGI-PGF)"/>
            <person name="Walter F."/>
            <person name="Albersmeier A."/>
            <person name="Kalinowski J."/>
            <person name="Ruckert C."/>
        </authorList>
    </citation>
    <scope>NUCLEOTIDE SEQUENCE</scope>
    <source>
        <strain evidence="2">VKM Ac-2007</strain>
    </source>
</reference>
<name>A0A9W6MG41_9ACTN</name>
<dbReference type="Proteomes" id="UP001143474">
    <property type="component" value="Unassembled WGS sequence"/>
</dbReference>
<accession>A0A9W6MG41</accession>
<proteinExistence type="predicted"/>